<sequence length="151" mass="17331">ADENKSRDTLISYIQNSLNPDQQRLVKIVYVNNDMSLKNKQSHNPGTELGALIDMKLLSLCDDLILTFGSTFGFVAAGWSYRSFRRLRGPLVVMPTNTTDDFSFHKIWFWQAGSNEPCMYLSKLLLKDSDPETVKVFKTNPFWMYYSQGCP</sequence>
<comment type="caution">
    <text evidence="1">The sequence shown here is derived from an EMBL/GenBank/DDBJ whole genome shotgun (WGS) entry which is preliminary data.</text>
</comment>
<gene>
    <name evidence="1" type="ORF">RPERSI_LOCUS29938</name>
</gene>
<protein>
    <submittedName>
        <fullName evidence="1">11672_t:CDS:1</fullName>
    </submittedName>
</protein>
<keyword evidence="2" id="KW-1185">Reference proteome</keyword>
<evidence type="ECO:0000313" key="2">
    <source>
        <dbReference type="Proteomes" id="UP000789920"/>
    </source>
</evidence>
<proteinExistence type="predicted"/>
<feature type="non-terminal residue" evidence="1">
    <location>
        <position position="1"/>
    </location>
</feature>
<name>A0ACA9SDL3_9GLOM</name>
<dbReference type="EMBL" id="CAJVQC010114806">
    <property type="protein sequence ID" value="CAG8836469.1"/>
    <property type="molecule type" value="Genomic_DNA"/>
</dbReference>
<reference evidence="1" key="1">
    <citation type="submission" date="2021-06" db="EMBL/GenBank/DDBJ databases">
        <authorList>
            <person name="Kallberg Y."/>
            <person name="Tangrot J."/>
            <person name="Rosling A."/>
        </authorList>
    </citation>
    <scope>NUCLEOTIDE SEQUENCE</scope>
    <source>
        <strain evidence="1">MA461A</strain>
    </source>
</reference>
<evidence type="ECO:0000313" key="1">
    <source>
        <dbReference type="EMBL" id="CAG8836469.1"/>
    </source>
</evidence>
<dbReference type="Proteomes" id="UP000789920">
    <property type="component" value="Unassembled WGS sequence"/>
</dbReference>
<organism evidence="1 2">
    <name type="scientific">Racocetra persica</name>
    <dbReference type="NCBI Taxonomy" id="160502"/>
    <lineage>
        <taxon>Eukaryota</taxon>
        <taxon>Fungi</taxon>
        <taxon>Fungi incertae sedis</taxon>
        <taxon>Mucoromycota</taxon>
        <taxon>Glomeromycotina</taxon>
        <taxon>Glomeromycetes</taxon>
        <taxon>Diversisporales</taxon>
        <taxon>Gigasporaceae</taxon>
        <taxon>Racocetra</taxon>
    </lineage>
</organism>
<accession>A0ACA9SDL3</accession>